<keyword evidence="1 2" id="KW-0103">Bromodomain</keyword>
<name>A0A9W7Y482_9FUNG</name>
<dbReference type="GO" id="GO:0006325">
    <property type="term" value="P:chromatin organization"/>
    <property type="evidence" value="ECO:0007669"/>
    <property type="project" value="UniProtKB-ARBA"/>
</dbReference>
<dbReference type="Gene3D" id="1.20.920.10">
    <property type="entry name" value="Bromodomain-like"/>
    <property type="match status" value="1"/>
</dbReference>
<reference evidence="5" key="1">
    <citation type="submission" date="2022-07" db="EMBL/GenBank/DDBJ databases">
        <title>Phylogenomic reconstructions and comparative analyses of Kickxellomycotina fungi.</title>
        <authorList>
            <person name="Reynolds N.K."/>
            <person name="Stajich J.E."/>
            <person name="Barry K."/>
            <person name="Grigoriev I.V."/>
            <person name="Crous P."/>
            <person name="Smith M.E."/>
        </authorList>
    </citation>
    <scope>NUCLEOTIDE SEQUENCE</scope>
    <source>
        <strain evidence="5">BCRC 34381</strain>
    </source>
</reference>
<evidence type="ECO:0000256" key="1">
    <source>
        <dbReference type="ARBA" id="ARBA00023117"/>
    </source>
</evidence>
<gene>
    <name evidence="5" type="ORF">LPJ61_004779</name>
</gene>
<dbReference type="AlphaFoldDB" id="A0A9W7Y482"/>
<sequence length="220" mass="23879">MPYDEDAMTPGQVAAQTPVVEPAAQGQAHAGGSRAVGSAGDEQQLKNWKKNINMVWREISGHRFGGMFLSPIKSADAPQYYEVIRKPLDLKTIKNRIRDEDITTTVEFYRDIMHMLLNALMYNSEDTEVYHMAMEILPDAQACIEQLLQTEAAVNQPKDASTGAGGGSGAGGLADEAAPGGGPPLRGEDEDHDGEDSDASAPTKRRRRMASERASKHLRA</sequence>
<evidence type="ECO:0000313" key="5">
    <source>
        <dbReference type="EMBL" id="KAJ1727072.1"/>
    </source>
</evidence>
<feature type="region of interest" description="Disordered" evidence="3">
    <location>
        <begin position="21"/>
        <end position="42"/>
    </location>
</feature>
<dbReference type="InterPro" id="IPR001487">
    <property type="entry name" value="Bromodomain"/>
</dbReference>
<organism evidence="5 6">
    <name type="scientific">Coemansia biformis</name>
    <dbReference type="NCBI Taxonomy" id="1286918"/>
    <lineage>
        <taxon>Eukaryota</taxon>
        <taxon>Fungi</taxon>
        <taxon>Fungi incertae sedis</taxon>
        <taxon>Zoopagomycota</taxon>
        <taxon>Kickxellomycotina</taxon>
        <taxon>Kickxellomycetes</taxon>
        <taxon>Kickxellales</taxon>
        <taxon>Kickxellaceae</taxon>
        <taxon>Coemansia</taxon>
    </lineage>
</organism>
<evidence type="ECO:0000256" key="2">
    <source>
        <dbReference type="PROSITE-ProRule" id="PRU00035"/>
    </source>
</evidence>
<dbReference type="Proteomes" id="UP001143981">
    <property type="component" value="Unassembled WGS sequence"/>
</dbReference>
<keyword evidence="6" id="KW-1185">Reference proteome</keyword>
<dbReference type="PROSITE" id="PS50014">
    <property type="entry name" value="BROMODOMAIN_2"/>
    <property type="match status" value="1"/>
</dbReference>
<feature type="compositionally biased region" description="Basic and acidic residues" evidence="3">
    <location>
        <begin position="209"/>
        <end position="220"/>
    </location>
</feature>
<dbReference type="OrthoDB" id="1742084at2759"/>
<feature type="compositionally biased region" description="Acidic residues" evidence="3">
    <location>
        <begin position="188"/>
        <end position="198"/>
    </location>
</feature>
<evidence type="ECO:0000259" key="4">
    <source>
        <dbReference type="PROSITE" id="PS50014"/>
    </source>
</evidence>
<evidence type="ECO:0000256" key="3">
    <source>
        <dbReference type="SAM" id="MobiDB-lite"/>
    </source>
</evidence>
<dbReference type="SUPFAM" id="SSF47370">
    <property type="entry name" value="Bromodomain"/>
    <property type="match status" value="1"/>
</dbReference>
<comment type="caution">
    <text evidence="5">The sequence shown here is derived from an EMBL/GenBank/DDBJ whole genome shotgun (WGS) entry which is preliminary data.</text>
</comment>
<dbReference type="PANTHER" id="PTHR15398">
    <property type="entry name" value="BROMODOMAIN-CONTAINING PROTEIN 8"/>
    <property type="match status" value="1"/>
</dbReference>
<dbReference type="PANTHER" id="PTHR15398:SF4">
    <property type="entry name" value="BROMODOMAIN-CONTAINING PROTEIN 8 ISOFORM X1"/>
    <property type="match status" value="1"/>
</dbReference>
<dbReference type="PRINTS" id="PR00503">
    <property type="entry name" value="BROMODOMAIN"/>
</dbReference>
<protein>
    <recommendedName>
        <fullName evidence="4">Bromo domain-containing protein</fullName>
    </recommendedName>
</protein>
<dbReference type="EMBL" id="JANBOI010001237">
    <property type="protein sequence ID" value="KAJ1727072.1"/>
    <property type="molecule type" value="Genomic_DNA"/>
</dbReference>
<evidence type="ECO:0000313" key="6">
    <source>
        <dbReference type="Proteomes" id="UP001143981"/>
    </source>
</evidence>
<accession>A0A9W7Y482</accession>
<dbReference type="InterPro" id="IPR036427">
    <property type="entry name" value="Bromodomain-like_sf"/>
</dbReference>
<dbReference type="Pfam" id="PF00439">
    <property type="entry name" value="Bromodomain"/>
    <property type="match status" value="1"/>
</dbReference>
<feature type="region of interest" description="Disordered" evidence="3">
    <location>
        <begin position="157"/>
        <end position="220"/>
    </location>
</feature>
<feature type="domain" description="Bromo" evidence="4">
    <location>
        <begin position="60"/>
        <end position="130"/>
    </location>
</feature>
<dbReference type="GO" id="GO:0035267">
    <property type="term" value="C:NuA4 histone acetyltransferase complex"/>
    <property type="evidence" value="ECO:0007669"/>
    <property type="project" value="TreeGrafter"/>
</dbReference>
<feature type="compositionally biased region" description="Gly residues" evidence="3">
    <location>
        <begin position="163"/>
        <end position="172"/>
    </location>
</feature>
<dbReference type="SMART" id="SM00297">
    <property type="entry name" value="BROMO"/>
    <property type="match status" value="1"/>
</dbReference>
<proteinExistence type="predicted"/>